<evidence type="ECO:0000256" key="1">
    <source>
        <dbReference type="ARBA" id="ARBA00023002"/>
    </source>
</evidence>
<dbReference type="SUPFAM" id="SSF54373">
    <property type="entry name" value="FAD-linked reductases, C-terminal domain"/>
    <property type="match status" value="1"/>
</dbReference>
<keyword evidence="4" id="KW-1185">Reference proteome</keyword>
<accession>A0ABT4LKB6</accession>
<sequence length="405" mass="43259">MAKASLVVIGGGILGCSIAYHLAKRGVDDVLLLERRDLATASSSQAAGLMFKISSKPAVDHLSRRTFELFSELEEITGEALDFKAVGSLRVAESEANKASLLKTLNRAREEGTSAEMVDRNWRSEKLPWFTAGDDALTVYFKEEGYIDPYRLTRAYAKAARLSGATVKAGIAVLGIRMANGVVTGVETDQGVVPCDRVVVAGGSWSNNLTLPLGIALPMVPTRSHFWIAAPEPDFGDHQPMMIHADAGAYTRPEVGGLLLGVQEARSRTFDYRILPEDISSFAVTDEGDEWDALIEAEQRVSGFFPGLGAARFEHYMAGLSAYTPDGHFLLGAAKAVEGLFVAAGCCGSGVMASGGIGDALAELITEGKSGYDLMPFDLQRFGAVEPASEAFQLLCANARARKAK</sequence>
<protein>
    <submittedName>
        <fullName evidence="3">FAD-binding oxidoreductase</fullName>
    </submittedName>
</protein>
<dbReference type="Pfam" id="PF01266">
    <property type="entry name" value="DAO"/>
    <property type="match status" value="1"/>
</dbReference>
<dbReference type="InterPro" id="IPR006076">
    <property type="entry name" value="FAD-dep_OxRdtase"/>
</dbReference>
<dbReference type="EMBL" id="JAPWGY010000003">
    <property type="protein sequence ID" value="MCZ4281557.1"/>
    <property type="molecule type" value="Genomic_DNA"/>
</dbReference>
<gene>
    <name evidence="3" type="ORF">O4H49_12260</name>
</gene>
<name>A0ABT4LKB6_9PROT</name>
<evidence type="ECO:0000313" key="4">
    <source>
        <dbReference type="Proteomes" id="UP001069802"/>
    </source>
</evidence>
<dbReference type="SUPFAM" id="SSF51905">
    <property type="entry name" value="FAD/NAD(P)-binding domain"/>
    <property type="match status" value="1"/>
</dbReference>
<dbReference type="Proteomes" id="UP001069802">
    <property type="component" value="Unassembled WGS sequence"/>
</dbReference>
<dbReference type="Gene3D" id="3.30.9.10">
    <property type="entry name" value="D-Amino Acid Oxidase, subunit A, domain 2"/>
    <property type="match status" value="1"/>
</dbReference>
<dbReference type="PROSITE" id="PS51257">
    <property type="entry name" value="PROKAR_LIPOPROTEIN"/>
    <property type="match status" value="1"/>
</dbReference>
<evidence type="ECO:0000313" key="3">
    <source>
        <dbReference type="EMBL" id="MCZ4281557.1"/>
    </source>
</evidence>
<organism evidence="3 4">
    <name type="scientific">Kiloniella laminariae</name>
    <dbReference type="NCBI Taxonomy" id="454162"/>
    <lineage>
        <taxon>Bacteria</taxon>
        <taxon>Pseudomonadati</taxon>
        <taxon>Pseudomonadota</taxon>
        <taxon>Alphaproteobacteria</taxon>
        <taxon>Rhodospirillales</taxon>
        <taxon>Kiloniellaceae</taxon>
        <taxon>Kiloniella</taxon>
    </lineage>
</organism>
<comment type="caution">
    <text evidence="3">The sequence shown here is derived from an EMBL/GenBank/DDBJ whole genome shotgun (WGS) entry which is preliminary data.</text>
</comment>
<keyword evidence="1" id="KW-0560">Oxidoreductase</keyword>
<dbReference type="PANTHER" id="PTHR13847:SF287">
    <property type="entry name" value="FAD-DEPENDENT OXIDOREDUCTASE DOMAIN-CONTAINING PROTEIN 1"/>
    <property type="match status" value="1"/>
</dbReference>
<dbReference type="PANTHER" id="PTHR13847">
    <property type="entry name" value="SARCOSINE DEHYDROGENASE-RELATED"/>
    <property type="match status" value="1"/>
</dbReference>
<evidence type="ECO:0000259" key="2">
    <source>
        <dbReference type="Pfam" id="PF01266"/>
    </source>
</evidence>
<dbReference type="InterPro" id="IPR036188">
    <property type="entry name" value="FAD/NAD-bd_sf"/>
</dbReference>
<reference evidence="3" key="1">
    <citation type="submission" date="2022-12" db="EMBL/GenBank/DDBJ databases">
        <title>Bacterial isolates from different developmental stages of Nematostella vectensis.</title>
        <authorList>
            <person name="Fraune S."/>
        </authorList>
    </citation>
    <scope>NUCLEOTIDE SEQUENCE</scope>
    <source>
        <strain evidence="3">G21630-S1</strain>
    </source>
</reference>
<dbReference type="Gene3D" id="3.50.50.60">
    <property type="entry name" value="FAD/NAD(P)-binding domain"/>
    <property type="match status" value="1"/>
</dbReference>
<feature type="domain" description="FAD dependent oxidoreductase" evidence="2">
    <location>
        <begin position="6"/>
        <end position="364"/>
    </location>
</feature>
<proteinExistence type="predicted"/>
<dbReference type="RefSeq" id="WP_269423704.1">
    <property type="nucleotide sequence ID" value="NZ_JAPWGY010000003.1"/>
</dbReference>